<gene>
    <name evidence="2" type="ORF">GLOINDRAFT_96550</name>
</gene>
<evidence type="ECO:0008006" key="3">
    <source>
        <dbReference type="Google" id="ProtNLM"/>
    </source>
</evidence>
<evidence type="ECO:0000313" key="2">
    <source>
        <dbReference type="EMBL" id="ESA11998.1"/>
    </source>
</evidence>
<reference evidence="2" key="1">
    <citation type="submission" date="2013-07" db="EMBL/GenBank/DDBJ databases">
        <title>The genome of an arbuscular mycorrhizal fungus provides insights into the evolution of the oldest plant symbiosis.</title>
        <authorList>
            <consortium name="DOE Joint Genome Institute"/>
            <person name="Tisserant E."/>
            <person name="Malbreil M."/>
            <person name="Kuo A."/>
            <person name="Kohler A."/>
            <person name="Symeonidi A."/>
            <person name="Balestrini R."/>
            <person name="Charron P."/>
            <person name="Duensing N."/>
            <person name="Frei-dit-Frey N."/>
            <person name="Gianinazzi-Pearson V."/>
            <person name="Gilbert B."/>
            <person name="Handa Y."/>
            <person name="Hijri M."/>
            <person name="Kaul R."/>
            <person name="Kawaguchi M."/>
            <person name="Krajinski F."/>
            <person name="Lammers P."/>
            <person name="Lapierre D."/>
            <person name="Masclaux F.G."/>
            <person name="Murat C."/>
            <person name="Morin E."/>
            <person name="Ndikumana S."/>
            <person name="Pagni M."/>
            <person name="Petitpierre D."/>
            <person name="Requena N."/>
            <person name="Rosikiewicz P."/>
            <person name="Riley R."/>
            <person name="Saito K."/>
            <person name="San Clemente H."/>
            <person name="Shapiro H."/>
            <person name="van Tuinen D."/>
            <person name="Becard G."/>
            <person name="Bonfante P."/>
            <person name="Paszkowski U."/>
            <person name="Shachar-Hill Y."/>
            <person name="Young J.P."/>
            <person name="Sanders I.R."/>
            <person name="Henrissat B."/>
            <person name="Rensing S.A."/>
            <person name="Grigoriev I.V."/>
            <person name="Corradi N."/>
            <person name="Roux C."/>
            <person name="Martin F."/>
        </authorList>
    </citation>
    <scope>NUCLEOTIDE SEQUENCE</scope>
    <source>
        <strain evidence="2">DAOM 197198</strain>
    </source>
</reference>
<protein>
    <recommendedName>
        <fullName evidence="3">Ion transport domain-containing protein</fullName>
    </recommendedName>
</protein>
<proteinExistence type="predicted"/>
<dbReference type="AlphaFoldDB" id="U9U095"/>
<feature type="transmembrane region" description="Helical" evidence="1">
    <location>
        <begin position="20"/>
        <end position="40"/>
    </location>
</feature>
<accession>U9U095</accession>
<dbReference type="EMBL" id="KI285379">
    <property type="protein sequence ID" value="ESA11998.1"/>
    <property type="molecule type" value="Genomic_DNA"/>
</dbReference>
<dbReference type="HOGENOM" id="CLU_1993799_0_0_1"/>
<name>U9U095_RHIID</name>
<feature type="transmembrane region" description="Helical" evidence="1">
    <location>
        <begin position="52"/>
        <end position="69"/>
    </location>
</feature>
<sequence>MTVMSIFSRKYYKSHPILVFLMYIVSIIGLIICVVIDATIPYDIFNEEDRKYLFFFSIILGFIHLLFEVRQFIWSPFRWISDIWNLFDLSAYLVPGLTSICWIYIIIMRTLTKSSKLMKNKDFFK</sequence>
<feature type="transmembrane region" description="Helical" evidence="1">
    <location>
        <begin position="89"/>
        <end position="111"/>
    </location>
</feature>
<keyword evidence="1" id="KW-1133">Transmembrane helix</keyword>
<keyword evidence="1" id="KW-0472">Membrane</keyword>
<keyword evidence="1" id="KW-0812">Transmembrane</keyword>
<evidence type="ECO:0000256" key="1">
    <source>
        <dbReference type="SAM" id="Phobius"/>
    </source>
</evidence>
<organism evidence="2">
    <name type="scientific">Rhizophagus irregularis (strain DAOM 181602 / DAOM 197198 / MUCL 43194)</name>
    <name type="common">Arbuscular mycorrhizal fungus</name>
    <name type="synonym">Glomus intraradices</name>
    <dbReference type="NCBI Taxonomy" id="747089"/>
    <lineage>
        <taxon>Eukaryota</taxon>
        <taxon>Fungi</taxon>
        <taxon>Fungi incertae sedis</taxon>
        <taxon>Mucoromycota</taxon>
        <taxon>Glomeromycotina</taxon>
        <taxon>Glomeromycetes</taxon>
        <taxon>Glomerales</taxon>
        <taxon>Glomeraceae</taxon>
        <taxon>Rhizophagus</taxon>
    </lineage>
</organism>